<keyword evidence="3 6" id="KW-1133">Transmembrane helix</keyword>
<feature type="transmembrane region" description="Helical" evidence="6">
    <location>
        <begin position="90"/>
        <end position="110"/>
    </location>
</feature>
<comment type="subcellular location">
    <subcellularLocation>
        <location evidence="1">Membrane</location>
        <topology evidence="1">Multi-pass membrane protein</topology>
    </subcellularLocation>
</comment>
<evidence type="ECO:0000256" key="1">
    <source>
        <dbReference type="ARBA" id="ARBA00004141"/>
    </source>
</evidence>
<dbReference type="Proteomes" id="UP001158067">
    <property type="component" value="Unassembled WGS sequence"/>
</dbReference>
<evidence type="ECO:0000256" key="5">
    <source>
        <dbReference type="SAM" id="MobiDB-lite"/>
    </source>
</evidence>
<protein>
    <recommendedName>
        <fullName evidence="9">Potassium channel protein</fullName>
    </recommendedName>
</protein>
<name>A0ABY1PW03_9BACT</name>
<evidence type="ECO:0000256" key="2">
    <source>
        <dbReference type="ARBA" id="ARBA00022692"/>
    </source>
</evidence>
<evidence type="ECO:0000256" key="6">
    <source>
        <dbReference type="SAM" id="Phobius"/>
    </source>
</evidence>
<feature type="region of interest" description="Disordered" evidence="5">
    <location>
        <begin position="342"/>
        <end position="370"/>
    </location>
</feature>
<keyword evidence="4 6" id="KW-0472">Membrane</keyword>
<feature type="transmembrane region" description="Helical" evidence="6">
    <location>
        <begin position="170"/>
        <end position="191"/>
    </location>
</feature>
<accession>A0ABY1PW03</accession>
<dbReference type="InterPro" id="IPR027359">
    <property type="entry name" value="Volt_channel_dom_sf"/>
</dbReference>
<feature type="region of interest" description="Disordered" evidence="5">
    <location>
        <begin position="41"/>
        <end position="61"/>
    </location>
</feature>
<keyword evidence="8" id="KW-1185">Reference proteome</keyword>
<evidence type="ECO:0000256" key="3">
    <source>
        <dbReference type="ARBA" id="ARBA00022989"/>
    </source>
</evidence>
<dbReference type="EMBL" id="FXUG01000002">
    <property type="protein sequence ID" value="SMP48933.1"/>
    <property type="molecule type" value="Genomic_DNA"/>
</dbReference>
<keyword evidence="2 6" id="KW-0812">Transmembrane</keyword>
<feature type="transmembrane region" description="Helical" evidence="6">
    <location>
        <begin position="203"/>
        <end position="226"/>
    </location>
</feature>
<evidence type="ECO:0008006" key="9">
    <source>
        <dbReference type="Google" id="ProtNLM"/>
    </source>
</evidence>
<dbReference type="RefSeq" id="WP_283431819.1">
    <property type="nucleotide sequence ID" value="NZ_FXUG01000002.1"/>
</dbReference>
<evidence type="ECO:0000256" key="4">
    <source>
        <dbReference type="ARBA" id="ARBA00023136"/>
    </source>
</evidence>
<feature type="compositionally biased region" description="Basic and acidic residues" evidence="5">
    <location>
        <begin position="50"/>
        <end position="61"/>
    </location>
</feature>
<dbReference type="Gene3D" id="1.20.120.350">
    <property type="entry name" value="Voltage-gated potassium channels. Chain C"/>
    <property type="match status" value="1"/>
</dbReference>
<proteinExistence type="predicted"/>
<sequence length="370" mass="42498">MFAAAVTFLVCQAVLIVLWVDVPSLREKALGLPEISVMEPVEAEPGTETGRPDTSELKDSDSQFNASETGVAMHQVIGPLTNSQQVLEQIAVGLMYVVWPLVMLESLYHWTIRPKTWTMRWYHFYSLLFCVCPSLRMCARSVEMNGRLWLPGLNWQRPNRRLRRRLGQHFSIPMIGIALLILPVLTVEFLLKEQVARYGWLRFALHVGTGVIWFAFAGEFILMVSIAEKKFDYIRRNWVDLAIIVLPFFSFLRSLQAVRGSRLARLAKIPQLTKLVRAYRLRGTVLKAFRALVLLDVSARLFRSTPEKQITRLRTELTTIQREARLIRLMIVRLEREIEQDNASKPAEMEEPEDSEGKGDFLETNLTEPG</sequence>
<reference evidence="7 8" key="1">
    <citation type="submission" date="2017-05" db="EMBL/GenBank/DDBJ databases">
        <authorList>
            <person name="Varghese N."/>
            <person name="Submissions S."/>
        </authorList>
    </citation>
    <scope>NUCLEOTIDE SEQUENCE [LARGE SCALE GENOMIC DNA]</scope>
    <source>
        <strain evidence="7 8">DSM 25457</strain>
    </source>
</reference>
<feature type="transmembrane region" description="Helical" evidence="6">
    <location>
        <begin position="238"/>
        <end position="255"/>
    </location>
</feature>
<organism evidence="7 8">
    <name type="scientific">Neorhodopirellula lusitana</name>
    <dbReference type="NCBI Taxonomy" id="445327"/>
    <lineage>
        <taxon>Bacteria</taxon>
        <taxon>Pseudomonadati</taxon>
        <taxon>Planctomycetota</taxon>
        <taxon>Planctomycetia</taxon>
        <taxon>Pirellulales</taxon>
        <taxon>Pirellulaceae</taxon>
        <taxon>Neorhodopirellula</taxon>
    </lineage>
</organism>
<gene>
    <name evidence="7" type="ORF">SAMN06265222_102482</name>
</gene>
<evidence type="ECO:0000313" key="7">
    <source>
        <dbReference type="EMBL" id="SMP48933.1"/>
    </source>
</evidence>
<evidence type="ECO:0000313" key="8">
    <source>
        <dbReference type="Proteomes" id="UP001158067"/>
    </source>
</evidence>
<comment type="caution">
    <text evidence="7">The sequence shown here is derived from an EMBL/GenBank/DDBJ whole genome shotgun (WGS) entry which is preliminary data.</text>
</comment>